<dbReference type="Proteomes" id="UP000824049">
    <property type="component" value="Unassembled WGS sequence"/>
</dbReference>
<evidence type="ECO:0000313" key="3">
    <source>
        <dbReference type="EMBL" id="HIZ40821.1"/>
    </source>
</evidence>
<organism evidence="3 4">
    <name type="scientific">Candidatus Anaerobutyricum stercoris</name>
    <dbReference type="NCBI Taxonomy" id="2838457"/>
    <lineage>
        <taxon>Bacteria</taxon>
        <taxon>Bacillati</taxon>
        <taxon>Bacillota</taxon>
        <taxon>Clostridia</taxon>
        <taxon>Lachnospirales</taxon>
        <taxon>Lachnospiraceae</taxon>
        <taxon>Anaerobutyricum</taxon>
    </lineage>
</organism>
<feature type="compositionally biased region" description="Polar residues" evidence="1">
    <location>
        <begin position="360"/>
        <end position="371"/>
    </location>
</feature>
<gene>
    <name evidence="3" type="ORF">H9968_13060</name>
</gene>
<sequence length="515" mass="53251">MKKRFTAIVLSLCLILALLPATAFAQTAAPEEEASPPITVGGVDLESTAANPVAYAITDESGNVATEGANDTNYNVKWDGETLTLRNATVKVVENEHSAAIERSAPFTLKLEGRNTLTSLENTHAGKGISATIEDYETVDPTVPYALTICGDGSLDVTGYMAGIATGGNLIIKSGTVTAKATNSSNQCAGILAELGNIYIEGGKLTAIGGSSSTHSAGLFCMGYGYNGQTIGGAVRITGGEVTAVGGEITESEEDSSDTGSTAELFPPGSFGIFTMITSDSDNVSPTFTNGAISVSPMEGEAIEVQAGADADTATAIPGSPFDNGNHDITDAVSDEAYFHSKAFTPALEEPEPVVPTDPKTPSSPADTSQPAPEAALQPGNTYSAGGSTYKATSANTVTLQSAAKKKTIKIPATVTVNGVKAKVTAIDKNAFKKAKKKLTKVVIGANVTTIDKKAFAGCKKLKKITIKSKKLRSVGKKAFKGISKNAVIKVPKAKKKAYTKLLKNKGQARSVIIR</sequence>
<dbReference type="EMBL" id="DXBR01000119">
    <property type="protein sequence ID" value="HIZ40821.1"/>
    <property type="molecule type" value="Genomic_DNA"/>
</dbReference>
<dbReference type="InterPro" id="IPR032675">
    <property type="entry name" value="LRR_dom_sf"/>
</dbReference>
<comment type="caution">
    <text evidence="3">The sequence shown here is derived from an EMBL/GenBank/DDBJ whole genome shotgun (WGS) entry which is preliminary data.</text>
</comment>
<feature type="region of interest" description="Disordered" evidence="1">
    <location>
        <begin position="345"/>
        <end position="384"/>
    </location>
</feature>
<feature type="signal peptide" evidence="2">
    <location>
        <begin position="1"/>
        <end position="25"/>
    </location>
</feature>
<keyword evidence="2" id="KW-0732">Signal</keyword>
<proteinExistence type="predicted"/>
<evidence type="ECO:0000313" key="4">
    <source>
        <dbReference type="Proteomes" id="UP000824049"/>
    </source>
</evidence>
<accession>A0A9D2J8T8</accession>
<protein>
    <submittedName>
        <fullName evidence="3">Leucine-rich repeat protein</fullName>
    </submittedName>
</protein>
<dbReference type="Gene3D" id="3.80.10.10">
    <property type="entry name" value="Ribonuclease Inhibitor"/>
    <property type="match status" value="1"/>
</dbReference>
<evidence type="ECO:0000256" key="2">
    <source>
        <dbReference type="SAM" id="SignalP"/>
    </source>
</evidence>
<dbReference type="InterPro" id="IPR026906">
    <property type="entry name" value="LRR_5"/>
</dbReference>
<dbReference type="Pfam" id="PF13306">
    <property type="entry name" value="LRR_5"/>
    <property type="match status" value="1"/>
</dbReference>
<dbReference type="AlphaFoldDB" id="A0A9D2J8T8"/>
<name>A0A9D2J8T8_9FIRM</name>
<reference evidence="3" key="1">
    <citation type="journal article" date="2021" name="PeerJ">
        <title>Extensive microbial diversity within the chicken gut microbiome revealed by metagenomics and culture.</title>
        <authorList>
            <person name="Gilroy R."/>
            <person name="Ravi A."/>
            <person name="Getino M."/>
            <person name="Pursley I."/>
            <person name="Horton D.L."/>
            <person name="Alikhan N.F."/>
            <person name="Baker D."/>
            <person name="Gharbi K."/>
            <person name="Hall N."/>
            <person name="Watson M."/>
            <person name="Adriaenssens E.M."/>
            <person name="Foster-Nyarko E."/>
            <person name="Jarju S."/>
            <person name="Secka A."/>
            <person name="Antonio M."/>
            <person name="Oren A."/>
            <person name="Chaudhuri R.R."/>
            <person name="La Ragione R."/>
            <person name="Hildebrand F."/>
            <person name="Pallen M.J."/>
        </authorList>
    </citation>
    <scope>NUCLEOTIDE SEQUENCE</scope>
    <source>
        <strain evidence="3">CHK179-28034</strain>
    </source>
</reference>
<reference evidence="3" key="2">
    <citation type="submission" date="2021-04" db="EMBL/GenBank/DDBJ databases">
        <authorList>
            <person name="Gilroy R."/>
        </authorList>
    </citation>
    <scope>NUCLEOTIDE SEQUENCE</scope>
    <source>
        <strain evidence="3">CHK179-28034</strain>
    </source>
</reference>
<evidence type="ECO:0000256" key="1">
    <source>
        <dbReference type="SAM" id="MobiDB-lite"/>
    </source>
</evidence>
<feature type="chain" id="PRO_5038525689" evidence="2">
    <location>
        <begin position="26"/>
        <end position="515"/>
    </location>
</feature>